<accession>A0ABQ1SI99</accession>
<evidence type="ECO:0000256" key="1">
    <source>
        <dbReference type="SAM" id="Coils"/>
    </source>
</evidence>
<name>A0ABQ1SI99_9FLAO</name>
<gene>
    <name evidence="3" type="ORF">GCM10010832_18180</name>
</gene>
<feature type="coiled-coil region" evidence="1">
    <location>
        <begin position="18"/>
        <end position="49"/>
    </location>
</feature>
<dbReference type="Proteomes" id="UP000599179">
    <property type="component" value="Unassembled WGS sequence"/>
</dbReference>
<evidence type="ECO:0000313" key="3">
    <source>
        <dbReference type="EMBL" id="GGE38287.1"/>
    </source>
</evidence>
<keyword evidence="2" id="KW-0732">Signal</keyword>
<sequence>MLVAYLSFILVLLSCNNTTQTNTDLEQLQQELKEVKAKLEAQNASTETKSLDEFQKNYEVFQPLGAFSTQEDLLQLHIPVSSKDFNIMQSEDISSKDINALIVRLTDSTSIDSSVIKDIVSVEQKLTDLNLDITKLQKHQKLKVIVINSTQAIEKNELDALRKCIEEDGTDYLAKSCWDAIRKVLKPNSKNGDIIIGG</sequence>
<protein>
    <submittedName>
        <fullName evidence="3">Uncharacterized protein</fullName>
    </submittedName>
</protein>
<reference evidence="4" key="1">
    <citation type="journal article" date="2019" name="Int. J. Syst. Evol. Microbiol.">
        <title>The Global Catalogue of Microorganisms (GCM) 10K type strain sequencing project: providing services to taxonomists for standard genome sequencing and annotation.</title>
        <authorList>
            <consortium name="The Broad Institute Genomics Platform"/>
            <consortium name="The Broad Institute Genome Sequencing Center for Infectious Disease"/>
            <person name="Wu L."/>
            <person name="Ma J."/>
        </authorList>
    </citation>
    <scope>NUCLEOTIDE SEQUENCE [LARGE SCALE GENOMIC DNA]</scope>
    <source>
        <strain evidence="4">CGMCC 1.12931</strain>
    </source>
</reference>
<keyword evidence="4" id="KW-1185">Reference proteome</keyword>
<keyword evidence="1" id="KW-0175">Coiled coil</keyword>
<dbReference type="EMBL" id="BMGM01000007">
    <property type="protein sequence ID" value="GGE38287.1"/>
    <property type="molecule type" value="Genomic_DNA"/>
</dbReference>
<comment type="caution">
    <text evidence="3">The sequence shown here is derived from an EMBL/GenBank/DDBJ whole genome shotgun (WGS) entry which is preliminary data.</text>
</comment>
<evidence type="ECO:0000313" key="4">
    <source>
        <dbReference type="Proteomes" id="UP000599179"/>
    </source>
</evidence>
<feature type="chain" id="PRO_5046852519" evidence="2">
    <location>
        <begin position="20"/>
        <end position="198"/>
    </location>
</feature>
<organism evidence="3 4">
    <name type="scientific">Psychroflexus planctonicus</name>
    <dbReference type="NCBI Taxonomy" id="1526575"/>
    <lineage>
        <taxon>Bacteria</taxon>
        <taxon>Pseudomonadati</taxon>
        <taxon>Bacteroidota</taxon>
        <taxon>Flavobacteriia</taxon>
        <taxon>Flavobacteriales</taxon>
        <taxon>Flavobacteriaceae</taxon>
        <taxon>Psychroflexus</taxon>
    </lineage>
</organism>
<proteinExistence type="predicted"/>
<feature type="signal peptide" evidence="2">
    <location>
        <begin position="1"/>
        <end position="19"/>
    </location>
</feature>
<evidence type="ECO:0000256" key="2">
    <source>
        <dbReference type="SAM" id="SignalP"/>
    </source>
</evidence>